<evidence type="ECO:0000256" key="1">
    <source>
        <dbReference type="ARBA" id="ARBA00004389"/>
    </source>
</evidence>
<dbReference type="Pfam" id="PF09320">
    <property type="entry name" value="DUF1977"/>
    <property type="match status" value="1"/>
</dbReference>
<evidence type="ECO:0000313" key="9">
    <source>
        <dbReference type="Proteomes" id="UP000515152"/>
    </source>
</evidence>
<dbReference type="AlphaFoldDB" id="A0A6P3VTB0"/>
<keyword evidence="4" id="KW-1133">Transmembrane helix</keyword>
<feature type="compositionally biased region" description="Basic and acidic residues" evidence="7">
    <location>
        <begin position="82"/>
        <end position="100"/>
    </location>
</feature>
<dbReference type="InterPro" id="IPR018253">
    <property type="entry name" value="DnaJ_domain_CS"/>
</dbReference>
<dbReference type="FunFam" id="1.10.287.110:FF:000004">
    <property type="entry name" value="DnaJ (Hsp40) homolog, subfamily B, member 14"/>
    <property type="match status" value="1"/>
</dbReference>
<dbReference type="KEGG" id="char:105897958"/>
<keyword evidence="3" id="KW-0256">Endoplasmic reticulum</keyword>
<keyword evidence="9" id="KW-1185">Reference proteome</keyword>
<dbReference type="Pfam" id="PF00226">
    <property type="entry name" value="DnaJ"/>
    <property type="match status" value="1"/>
</dbReference>
<dbReference type="InterPro" id="IPR015399">
    <property type="entry name" value="DUF1977_DnaJ-like"/>
</dbReference>
<dbReference type="PROSITE" id="PS50076">
    <property type="entry name" value="DNAJ_2"/>
    <property type="match status" value="1"/>
</dbReference>
<evidence type="ECO:0000313" key="10">
    <source>
        <dbReference type="RefSeq" id="XP_012680443.2"/>
    </source>
</evidence>
<dbReference type="InterPro" id="IPR001623">
    <property type="entry name" value="DnaJ_domain"/>
</dbReference>
<comment type="subcellular location">
    <subcellularLocation>
        <location evidence="1">Endoplasmic reticulum membrane</location>
        <topology evidence="1">Single-pass membrane protein</topology>
    </subcellularLocation>
</comment>
<feature type="domain" description="J" evidence="8">
    <location>
        <begin position="112"/>
        <end position="176"/>
    </location>
</feature>
<evidence type="ECO:0000256" key="4">
    <source>
        <dbReference type="ARBA" id="ARBA00022989"/>
    </source>
</evidence>
<keyword evidence="5" id="KW-0472">Membrane</keyword>
<dbReference type="InterPro" id="IPR051100">
    <property type="entry name" value="DnaJ_subfamily_B/C"/>
</dbReference>
<evidence type="ECO:0000256" key="2">
    <source>
        <dbReference type="ARBA" id="ARBA00022692"/>
    </source>
</evidence>
<evidence type="ECO:0000256" key="7">
    <source>
        <dbReference type="SAM" id="MobiDB-lite"/>
    </source>
</evidence>
<evidence type="ECO:0000256" key="6">
    <source>
        <dbReference type="ARBA" id="ARBA00023186"/>
    </source>
</evidence>
<dbReference type="CDD" id="cd06257">
    <property type="entry name" value="DnaJ"/>
    <property type="match status" value="1"/>
</dbReference>
<dbReference type="Proteomes" id="UP000515152">
    <property type="component" value="Chromosome 8"/>
</dbReference>
<dbReference type="SUPFAM" id="SSF46565">
    <property type="entry name" value="Chaperone J-domain"/>
    <property type="match status" value="1"/>
</dbReference>
<keyword evidence="6" id="KW-0143">Chaperone</keyword>
<dbReference type="GO" id="GO:0030544">
    <property type="term" value="F:Hsp70 protein binding"/>
    <property type="evidence" value="ECO:0007669"/>
    <property type="project" value="TreeGrafter"/>
</dbReference>
<dbReference type="GO" id="GO:0071218">
    <property type="term" value="P:cellular response to misfolded protein"/>
    <property type="evidence" value="ECO:0007669"/>
    <property type="project" value="TreeGrafter"/>
</dbReference>
<dbReference type="GeneID" id="105897958"/>
<proteinExistence type="predicted"/>
<evidence type="ECO:0000256" key="3">
    <source>
        <dbReference type="ARBA" id="ARBA00022824"/>
    </source>
</evidence>
<evidence type="ECO:0000256" key="5">
    <source>
        <dbReference type="ARBA" id="ARBA00023136"/>
    </source>
</evidence>
<dbReference type="PANTHER" id="PTHR43908">
    <property type="entry name" value="AT29763P-RELATED"/>
    <property type="match status" value="1"/>
</dbReference>
<dbReference type="GO" id="GO:0005789">
    <property type="term" value="C:endoplasmic reticulum membrane"/>
    <property type="evidence" value="ECO:0007669"/>
    <property type="project" value="UniProtKB-SubCell"/>
</dbReference>
<evidence type="ECO:0000259" key="8">
    <source>
        <dbReference type="PROSITE" id="PS50076"/>
    </source>
</evidence>
<sequence length="397" mass="45818">MEKEEAERLVEKAKLCLRSGRRDKALQLLYEAQKTYPTTRARVLIDAIVGEGDTNGPEAERTYTPPPGWRASEANPQQEDFTQGRREGTSDDSKTFTEEQRQGVLRIKRCKNFYEILGVSKEASDEDLKKAYRKLALRYHPDKNCAPGATDAFKAIGNAYAVLSNPEKKQQYDQYGEQGPVDATSQPTAHARHGHYRSFHRDFEADISPEELFNMFFGGRFPTGNIHVYTNRGASYAQFYQQPRRRRAYERREEGVEENQSQNTFTAFLQLLPVLVLILISVVTQMMATNPPYSLFYKPSMGLVVSRETQNMGVPYYVDKGFQKEYRGHSLDELEKTIESDYIDHLQSSCWKEKQQKSDLANLGQLYRDDRLKQKAETMKLEHCDKLHRFVGRHRGE</sequence>
<reference evidence="10" key="1">
    <citation type="submission" date="2025-08" db="UniProtKB">
        <authorList>
            <consortium name="RefSeq"/>
        </authorList>
    </citation>
    <scope>IDENTIFICATION</scope>
</reference>
<gene>
    <name evidence="10" type="primary">dnajc18</name>
</gene>
<keyword evidence="2" id="KW-0812">Transmembrane</keyword>
<dbReference type="SMART" id="SM00271">
    <property type="entry name" value="DnaJ"/>
    <property type="match status" value="1"/>
</dbReference>
<dbReference type="RefSeq" id="XP_012680443.2">
    <property type="nucleotide sequence ID" value="XM_012824989.3"/>
</dbReference>
<dbReference type="CTD" id="202052"/>
<dbReference type="PRINTS" id="PR00625">
    <property type="entry name" value="JDOMAIN"/>
</dbReference>
<dbReference type="OrthoDB" id="552049at2759"/>
<accession>A0A6P3VTB0</accession>
<name>A0A6P3VTB0_CLUHA</name>
<feature type="region of interest" description="Disordered" evidence="7">
    <location>
        <begin position="51"/>
        <end position="100"/>
    </location>
</feature>
<dbReference type="Gene3D" id="1.10.287.110">
    <property type="entry name" value="DnaJ domain"/>
    <property type="match status" value="1"/>
</dbReference>
<protein>
    <submittedName>
        <fullName evidence="10">DnaJ homolog subfamily C member 18</fullName>
    </submittedName>
</protein>
<organism evidence="9 10">
    <name type="scientific">Clupea harengus</name>
    <name type="common">Atlantic herring</name>
    <dbReference type="NCBI Taxonomy" id="7950"/>
    <lineage>
        <taxon>Eukaryota</taxon>
        <taxon>Metazoa</taxon>
        <taxon>Chordata</taxon>
        <taxon>Craniata</taxon>
        <taxon>Vertebrata</taxon>
        <taxon>Euteleostomi</taxon>
        <taxon>Actinopterygii</taxon>
        <taxon>Neopterygii</taxon>
        <taxon>Teleostei</taxon>
        <taxon>Clupei</taxon>
        <taxon>Clupeiformes</taxon>
        <taxon>Clupeoidei</taxon>
        <taxon>Clupeidae</taxon>
        <taxon>Clupea</taxon>
    </lineage>
</organism>
<dbReference type="InterPro" id="IPR036869">
    <property type="entry name" value="J_dom_sf"/>
</dbReference>
<dbReference type="PROSITE" id="PS00636">
    <property type="entry name" value="DNAJ_1"/>
    <property type="match status" value="1"/>
</dbReference>
<dbReference type="PANTHER" id="PTHR43908:SF2">
    <property type="entry name" value="DNAJ HOMOLOG SUBFAMILY C MEMBER 18"/>
    <property type="match status" value="1"/>
</dbReference>